<dbReference type="PANTHER" id="PTHR35184">
    <property type="entry name" value="YALI0C10208P"/>
    <property type="match status" value="1"/>
</dbReference>
<feature type="signal peptide" evidence="3">
    <location>
        <begin position="1"/>
        <end position="19"/>
    </location>
</feature>
<dbReference type="InterPro" id="IPR021460">
    <property type="entry name" value="DUF3112"/>
</dbReference>
<feature type="transmembrane region" description="Helical" evidence="2">
    <location>
        <begin position="181"/>
        <end position="201"/>
    </location>
</feature>
<evidence type="ECO:0000313" key="5">
    <source>
        <dbReference type="Proteomes" id="UP000070328"/>
    </source>
</evidence>
<feature type="transmembrane region" description="Helical" evidence="2">
    <location>
        <begin position="303"/>
        <end position="322"/>
    </location>
</feature>
<dbReference type="AlphaFoldDB" id="A0A135SHN7"/>
<protein>
    <recommendedName>
        <fullName evidence="6">Integral membrane protein</fullName>
    </recommendedName>
</protein>
<name>A0A135SHN7_9PEZI</name>
<dbReference type="OrthoDB" id="3357002at2759"/>
<feature type="transmembrane region" description="Helical" evidence="2">
    <location>
        <begin position="147"/>
        <end position="169"/>
    </location>
</feature>
<feature type="region of interest" description="Disordered" evidence="1">
    <location>
        <begin position="376"/>
        <end position="415"/>
    </location>
</feature>
<sequence length="415" mass="45482">MRATTFTAVFASLLTAVAAVPQGFSCKSEGFCTYSDPNCNFCLNIDAAAKIKVCQAIDPTYKSAPGDITRGPSGTPAKNQTQFLCNPILPSHVNVNTGHEWPAALLGLTPTVKVDVPICAVLIVFFLSGFVLNITIFRRNKARGHKFLPSVLLAGFCMARNMALVLRIVWSTRHDNASLTIAANIFAAAGVIILFIVNLIFAQRLVRSIHPTFGWSRIPSIAFKALYAYVIICLIMTITITIFSFYTRNPSTLNTARIIQLFSGTSLATLAFLPIPIVIATVLIPSKSVPEPFGKGSLRTKIILVLFTSTLLALGAGFRIGVSYTTPRLASNPAWYHHKACYYVFNYVIELIVVFTYALSRFDRRFHIPNGSSAPGHYSAGVEDEKRSSSTSNINDMDAERSPSYKESFRMENSP</sequence>
<keyword evidence="2" id="KW-0812">Transmembrane</keyword>
<dbReference type="Pfam" id="PF11309">
    <property type="entry name" value="DUF3112"/>
    <property type="match status" value="1"/>
</dbReference>
<evidence type="ECO:0000313" key="4">
    <source>
        <dbReference type="EMBL" id="KXH35416.1"/>
    </source>
</evidence>
<feature type="chain" id="PRO_5007802283" description="Integral membrane protein" evidence="3">
    <location>
        <begin position="20"/>
        <end position="415"/>
    </location>
</feature>
<reference evidence="4 5" key="1">
    <citation type="submission" date="2014-02" db="EMBL/GenBank/DDBJ databases">
        <title>The genome sequence of Colletotrichum simmondsii CBS122122.</title>
        <authorList>
            <person name="Baroncelli R."/>
            <person name="Thon M.R."/>
        </authorList>
    </citation>
    <scope>NUCLEOTIDE SEQUENCE [LARGE SCALE GENOMIC DNA]</scope>
    <source>
        <strain evidence="4 5">CBS122122</strain>
    </source>
</reference>
<feature type="transmembrane region" description="Helical" evidence="2">
    <location>
        <begin position="221"/>
        <end position="246"/>
    </location>
</feature>
<keyword evidence="2" id="KW-1133">Transmembrane helix</keyword>
<feature type="compositionally biased region" description="Basic and acidic residues" evidence="1">
    <location>
        <begin position="398"/>
        <end position="415"/>
    </location>
</feature>
<keyword evidence="2" id="KW-0472">Membrane</keyword>
<keyword evidence="5" id="KW-1185">Reference proteome</keyword>
<evidence type="ECO:0008006" key="6">
    <source>
        <dbReference type="Google" id="ProtNLM"/>
    </source>
</evidence>
<evidence type="ECO:0000256" key="3">
    <source>
        <dbReference type="SAM" id="SignalP"/>
    </source>
</evidence>
<comment type="caution">
    <text evidence="4">The sequence shown here is derived from an EMBL/GenBank/DDBJ whole genome shotgun (WGS) entry which is preliminary data.</text>
</comment>
<keyword evidence="3" id="KW-0732">Signal</keyword>
<gene>
    <name evidence="4" type="ORF">CSIM01_10175</name>
</gene>
<dbReference type="EMBL" id="JFBX01000562">
    <property type="protein sequence ID" value="KXH35416.1"/>
    <property type="molecule type" value="Genomic_DNA"/>
</dbReference>
<evidence type="ECO:0000256" key="1">
    <source>
        <dbReference type="SAM" id="MobiDB-lite"/>
    </source>
</evidence>
<dbReference type="Proteomes" id="UP000070328">
    <property type="component" value="Unassembled WGS sequence"/>
</dbReference>
<organism evidence="4 5">
    <name type="scientific">Colletotrichum simmondsii</name>
    <dbReference type="NCBI Taxonomy" id="703756"/>
    <lineage>
        <taxon>Eukaryota</taxon>
        <taxon>Fungi</taxon>
        <taxon>Dikarya</taxon>
        <taxon>Ascomycota</taxon>
        <taxon>Pezizomycotina</taxon>
        <taxon>Sordariomycetes</taxon>
        <taxon>Hypocreomycetidae</taxon>
        <taxon>Glomerellales</taxon>
        <taxon>Glomerellaceae</taxon>
        <taxon>Colletotrichum</taxon>
        <taxon>Colletotrichum acutatum species complex</taxon>
    </lineage>
</organism>
<accession>A0A135SHN7</accession>
<feature type="transmembrane region" description="Helical" evidence="2">
    <location>
        <begin position="258"/>
        <end position="283"/>
    </location>
</feature>
<proteinExistence type="predicted"/>
<feature type="transmembrane region" description="Helical" evidence="2">
    <location>
        <begin position="114"/>
        <end position="135"/>
    </location>
</feature>
<feature type="transmembrane region" description="Helical" evidence="2">
    <location>
        <begin position="342"/>
        <end position="360"/>
    </location>
</feature>
<dbReference type="PANTHER" id="PTHR35184:SF1">
    <property type="entry name" value="INTEGRAL MEMBRANE PROTEIN"/>
    <property type="match status" value="1"/>
</dbReference>
<evidence type="ECO:0000256" key="2">
    <source>
        <dbReference type="SAM" id="Phobius"/>
    </source>
</evidence>